<organism evidence="1 2">
    <name type="scientific">Parablautia muri</name>
    <dbReference type="NCBI Taxonomy" id="2320879"/>
    <lineage>
        <taxon>Bacteria</taxon>
        <taxon>Bacillati</taxon>
        <taxon>Bacillota</taxon>
        <taxon>Clostridia</taxon>
        <taxon>Lachnospirales</taxon>
        <taxon>Lachnospiraceae</taxon>
        <taxon>Parablautia</taxon>
    </lineage>
</organism>
<protein>
    <submittedName>
        <fullName evidence="1">Uncharacterized protein</fullName>
    </submittedName>
</protein>
<gene>
    <name evidence="1" type="ORF">D5281_24615</name>
</gene>
<name>A0A9X5BKV6_9FIRM</name>
<reference evidence="1" key="1">
    <citation type="submission" date="2018-09" db="EMBL/GenBank/DDBJ databases">
        <title>Murine metabolic-syndrome-specific gut microbial biobank.</title>
        <authorList>
            <person name="Liu C."/>
        </authorList>
    </citation>
    <scope>NUCLEOTIDE SEQUENCE</scope>
    <source>
        <strain evidence="1">D42-62</strain>
    </source>
</reference>
<proteinExistence type="predicted"/>
<comment type="caution">
    <text evidence="1">The sequence shown here is derived from an EMBL/GenBank/DDBJ whole genome shotgun (WGS) entry which is preliminary data.</text>
</comment>
<sequence>MVETIEEEKESANIPKETILRVESSTNDTVQQNGILRITLHDEKAEKKLLEAQITETLNIKDKQPVVITSGKNVFILEKDYVFAKKHDVLF</sequence>
<dbReference type="RefSeq" id="WP_160562467.1">
    <property type="nucleotide sequence ID" value="NZ_QZDT01000125.1"/>
</dbReference>
<dbReference type="Proteomes" id="UP001154420">
    <property type="component" value="Unassembled WGS sequence"/>
</dbReference>
<dbReference type="AlphaFoldDB" id="A0A9X5BKV6"/>
<evidence type="ECO:0000313" key="2">
    <source>
        <dbReference type="Proteomes" id="UP001154420"/>
    </source>
</evidence>
<dbReference type="EMBL" id="QZDT01000125">
    <property type="protein sequence ID" value="NBJ95601.1"/>
    <property type="molecule type" value="Genomic_DNA"/>
</dbReference>
<evidence type="ECO:0000313" key="1">
    <source>
        <dbReference type="EMBL" id="NBJ95601.1"/>
    </source>
</evidence>
<keyword evidence="2" id="KW-1185">Reference proteome</keyword>
<accession>A0A9X5BKV6</accession>